<dbReference type="SMART" id="SM00355">
    <property type="entry name" value="ZnF_C2H2"/>
    <property type="match status" value="18"/>
</dbReference>
<feature type="region of interest" description="Disordered" evidence="6">
    <location>
        <begin position="1544"/>
        <end position="1616"/>
    </location>
</feature>
<dbReference type="PANTHER" id="PTHR24403">
    <property type="entry name" value="ZINC FINGER PROTEIN"/>
    <property type="match status" value="1"/>
</dbReference>
<dbReference type="InterPro" id="IPR050688">
    <property type="entry name" value="Zinc_finger/UBP_domain"/>
</dbReference>
<dbReference type="Gene3D" id="3.30.160.60">
    <property type="entry name" value="Classic Zinc Finger"/>
    <property type="match status" value="1"/>
</dbReference>
<feature type="compositionally biased region" description="Polar residues" evidence="6">
    <location>
        <begin position="1017"/>
        <end position="1031"/>
    </location>
</feature>
<proteinExistence type="predicted"/>
<name>A0ABM3JTN6_BACDO</name>
<dbReference type="PROSITE" id="PS50157">
    <property type="entry name" value="ZINC_FINGER_C2H2_2"/>
    <property type="match status" value="3"/>
</dbReference>
<accession>A0ABM3JTN6</accession>
<dbReference type="InterPro" id="IPR013087">
    <property type="entry name" value="Znf_C2H2_type"/>
</dbReference>
<feature type="region of interest" description="Disordered" evidence="6">
    <location>
        <begin position="2814"/>
        <end position="2838"/>
    </location>
</feature>
<keyword evidence="8" id="KW-1185">Reference proteome</keyword>
<evidence type="ECO:0000313" key="14">
    <source>
        <dbReference type="RefSeq" id="XP_049312607.1"/>
    </source>
</evidence>
<evidence type="ECO:0000256" key="1">
    <source>
        <dbReference type="ARBA" id="ARBA00022723"/>
    </source>
</evidence>
<feature type="domain" description="C2H2-type" evidence="7">
    <location>
        <begin position="3190"/>
        <end position="3217"/>
    </location>
</feature>
<keyword evidence="3 5" id="KW-0863">Zinc-finger</keyword>
<evidence type="ECO:0000256" key="4">
    <source>
        <dbReference type="ARBA" id="ARBA00022833"/>
    </source>
</evidence>
<evidence type="ECO:0000313" key="8">
    <source>
        <dbReference type="Proteomes" id="UP001652620"/>
    </source>
</evidence>
<dbReference type="RefSeq" id="XP_049312607.1">
    <property type="nucleotide sequence ID" value="XM_049456650.1"/>
</dbReference>
<feature type="compositionally biased region" description="Basic and acidic residues" evidence="6">
    <location>
        <begin position="1575"/>
        <end position="1595"/>
    </location>
</feature>
<keyword evidence="1" id="KW-0479">Metal-binding</keyword>
<dbReference type="PANTHER" id="PTHR24403:SF67">
    <property type="entry name" value="FI01116P-RELATED"/>
    <property type="match status" value="1"/>
</dbReference>
<dbReference type="RefSeq" id="XP_049312606.1">
    <property type="nucleotide sequence ID" value="XM_049456649.1"/>
</dbReference>
<evidence type="ECO:0000313" key="10">
    <source>
        <dbReference type="RefSeq" id="XP_049312602.1"/>
    </source>
</evidence>
<evidence type="ECO:0000256" key="3">
    <source>
        <dbReference type="ARBA" id="ARBA00022771"/>
    </source>
</evidence>
<feature type="compositionally biased region" description="Basic and acidic residues" evidence="6">
    <location>
        <begin position="941"/>
        <end position="951"/>
    </location>
</feature>
<dbReference type="InterPro" id="IPR048385">
    <property type="entry name" value="Med15_central"/>
</dbReference>
<evidence type="ECO:0000259" key="7">
    <source>
        <dbReference type="PROSITE" id="PS50157"/>
    </source>
</evidence>
<feature type="compositionally biased region" description="Polar residues" evidence="6">
    <location>
        <begin position="2040"/>
        <end position="2051"/>
    </location>
</feature>
<feature type="region of interest" description="Disordered" evidence="6">
    <location>
        <begin position="82"/>
        <end position="203"/>
    </location>
</feature>
<sequence length="3905" mass="434296">MADFDTKYKEMQKYLPFLQNVIEKLRSSSEQSDDNPRKAQLKKMEVLHDLLKSNRKMLKMETLLKCEGLLIKLHSKMERIPFLQSDNETSKPTNQTSNLNHKTTKSNTEVPSEKNTTVCSVDIVDITGPESPPPQPLEEEPPVEIPTERRCSPVNDVKSSKFEHRDKHKHSSKHNERNYQHHNQQQQGRHHYHTQSHEQSHQKINLNRTVDKSKEHSNDASNIFHRRRMGAESAADAANTVQGNKCQFDPLRNRDPRASNAFNHEIYSPEECWDDTPGTSFNANHTTVSATHDTPNSLRDQSYHDTIFNFKKNVPKPGEMFSRVRNLEQPTTVSNRSAPFSIPVKVPTIPDVLKSPPLSASDISDLLNESGDKGTPSISEIGIRRPVKTTVSSNIGTTDQISLMEAATLDKVRKKFAIVTKSSRDSPDVLKSPTTITPKDIAIPLPKERIALKYNPHPRTERNTLSVSSNSSCGSDIHVAQPVDPRLNYNRFNNAGNNLTTMNSSNPLNSAAPHDPRLRNVAATSMTSSLYKQSQNPQLKPASLPIKPQSTVVSPQINTPKVKPPVKQSHIPSLLDVKVMDPRVPYNASFPNTPMEARQHVANNMPPSQIHTGIFSRRDFSVNNYGGAPVPTSLERSTAPRSKSGYSSEENWDSDPDTPAVTKAVIQSQPATQIQPFIELVKATDGHVDANPRTNKPPLLPTPTFVRTNSGNGSIPPHIVNPHFQQHSHSVPQYSTNCKFSALLNDKTERSKYFKSKKQKKSAPRTYVEYKQAKARAAAEDAARKAAAETAKSPNVATKDIGEVSAVDSSVLAKLSEHPPVASTLDKLYRSTNFTSTEFPKAKTSFKIPKKLVEKVSEKTEAEPKAVVEKKGDIKDNNESLVSEQPNKDQIINKLTAVFKAKAGNTATIAQDDKKKTEKKLQIPKKVQGGVSAKNEGNKSNNKESANKESVDISIKNSEKVKKKPANKRVAQAKLQTTTTTTVDAKAEISDDATKDVVESITSRTSKGMELNNKISQINAGSSEEAVSTTIEPKETNENKNTAEVNAPIELASNDKSDSDKVSTQNLISNSVAKAEFSETKNMPTKEDESVCPSAALFLKNLRSFGKPARILKRRNTMMVHGSLPEVDKDKMFPIKSLVYEDIQGAKEEELRKEIDAKIPKSNKCLAEIFQKTDDNCKVSTQNIISGKRRTRTNVNFNEVQRSLEIFNHKRRSEPLKQPVEKTTPAAIKKKISPKGKKGTKGKKTHETSVDITCDEELAAAGDPEKAIVVKAEKKPTKRRSVKAIKCEQALEAKEPNNEEIDDTKEPVREAETVNVVEKSVKPTTRIGTIMDEDAQKRHLLESFVQDILNPKKDKAQIFSLLSQILSEDNLKFVKEIVESAADKTAIPNEEVNEEVLEEDNNIATCDNEALTVNNTEETTINNSKAIVCATKPTKSKGKVKKKNELDRLNEDIRTMFISQGVLTATGRRMCTLVAAAEEANKTDVSVNKKPHPHEVTEDEVKLKTSIAEAGNEVPIVPRIRKSKVVLKPINLKEFQKCTETELLDASSDATPPRKMPILKPHTPIKQSEVEDDSDKLTERPLAKKIKLDIDEKRVKPGPKCSKKQPIVLSSDDEEDNSDKKVIQLLTEKPTASTNAKTKSPLIKNTNKEWHSQSKWARWCVLCDIKISYPATHYMRQHDEFYAARLAPEILEKLKAGEMSKAHFGVKSKTLTSWFYCCPFCLEHKRMKQPNWVEHINTHTGEYNFECSNCHQPGAKSWQLEKHIKTNCLGASVLCKYAMPTEPVLRMHVCQLCNFIQLWKQNIDNHLVTQHDIAKSKVAKMCYTIELFDTRDVRIVDYASGLKLETKIIYEGVIKPDDLEASTTETPLKADAAEKSKDESFDSDDIPIAQSLQCNQVAEAKKIAVERALSSNIFVPTRETNESPTMNNFAQSLFTNEQEAVGIGSTAAAVGSSSISIAERLTQKFKSIQSGKVHTTANACKILEIPKATIITNKVLETPNATTAEAIDQTELTQSTVDESIGASSKELGNTMVENQLNSSTETAISTNEVVTTPDDDLPTSGELVAAATSERITDSPIEDDDDNWEDIEITESAPSTTSSTVSAASSTNNKGGKAKSKNVLHKLNRLYATNNKLKKSLTLTIGSRKKEDKKESAASNPANKEHAAQSAVLSVEKTNEATIENLATAKATSTDTATPAMATVTTPCTTTPVAVAPTSIPQSPTNIAPATTTSAMPENENITVTTTTPLSVTTNVGFRPLITNLDDLLPDSPCNDPIDLVPELTPIESLQDLCDVSSILNSDYMSDNWLTNTTNTNINNDNSQQANMQEALDFVKEQQSVQSSVSTIAPLMTLPTIQRIQNIGFSKSVEDNTYKFYCLSDNCTFLYSSELIGLESHFSCEHAQATWNGYCHSCKAYVECSDAIADSILPLSAELTHLRSKHLIAMSTAPILPVVEELRQPSKSNSPVLDEDRPRIKIRRLTGDCLSTTPTPISNQSSKSVSTFDENAQLVELTPAGPRSTTTIATSFLNQIPTAVGQSPAENRHFENIGVQSNACAPNVIMPSTNTPCQLQIASVVSLQDKKFGNPVGSAGPLPVISNVCSLNSRSVSSPVNNVGSLWAQHIVDERAELERSAAESMEVSRILSNTHANKRLESSTAANTTRAVTDSPEPEVIAETLPVAQATSGNYLITQTVSAQYVEGRLGFNISIANNPSMRSSRSDSGSNASTSSAIVATVPQFKCMANGCKYQTRLPVAMIDHLHFHDRQNFSAQREYLRCSQCTFLAEDVDGFVQHTEQEHGMFMRSSTNTETVGDIAGNTDSNGSQQNSVGKTIASKDTNNKQEQGMVQTFTQETWETALKEIVATTGVPDSKLFRCTVEDCKTKLTDSSYYSHVVYHLSTLGQTNIHNRTFKCPHCRSVYHKPQKIKAHIKTHGVHKYFCYLCTQTAFNIDHMYKHFEERHWRSKKLRSTPLPYKQGSPTMFYVIFTTALSKYEIQQFREKLIAEWQRKKSSARTHFKPSEISLLPLTPIFGKDLNCAICAYKTKVRTNLLRHLQMHTDDSNSGAQPVANVDPVNPVPCLNSSEKHFDKMTNLASSSLVVGNTTANATNAANGGANSKGKITYEYVPDTKRFTCGVSNCQYLTISDDIFRSHLNALHSDISLYNCPHCKEEICKRGLSIDRILGHLRFHGPKLYMCDNCGYMHYMRTVVERHTRQHDVQPPLFVKVIECDRTKDNAAKIVDNIPTPTSIAQAVAETDTLKTKCKQKWACNLCGHKTMTQQQIIAHTSSQHSCKNQYQCMHCVFNAPQLVQVMSHVDEKHPGKKREARYVFEKLEGKEEDSNNVNMIDTRPLWQRDDPTRVRHIRGILMEDEEESERYSKRLRLDDIDEIVENDDGDENINLNQFGLMCYYCFAQCANPKELFEAHWQATVCTKYDAKKPMRFRISTQLKCAHCLSFVGNSLQLVEHMKEMHKATKYLAADPNATAAGLTCGHCPYRGQTLPHLAQHTARLRHKPFDLKTLSVAQLEKLKTIGTPLSYVQCLSCMELLADQSAFEQHVLERANECDMKSQNIVNKLIYACAFCPYSSQHEMAVLRHMIDHYSGFKRCAFCTQPQTTFNGYMQHCYSDHREEIKKFCTIYTIMEISKYLQQMLLIFPNGLTIDLYNLRLTHCLKEYGNKHIKQLYEEIQKTSQQPPIPRLSLGRLVAKKCSEAKISSTVTPNSASASTAAALQLAGNNVKDLQTVFKAQKIMKRRSTIALGRDETAITRFAVNATANDVTAACLFNGKKRKLHHNLDLLPPPAPMLTPTAAIDSIDNDPLSVSDNETTQTELQPFSYYGQTPEPVDLSKIFIKIAAANTVETSINISKFKLLYNIAPRVLVTPTDMTKYRKLSVKRKYIKPCPASHKIRYA</sequence>
<keyword evidence="4" id="KW-0862">Zinc</keyword>
<evidence type="ECO:0000313" key="9">
    <source>
        <dbReference type="RefSeq" id="XP_049312601.1"/>
    </source>
</evidence>
<keyword evidence="2" id="KW-0677">Repeat</keyword>
<feature type="domain" description="C2H2-type" evidence="7">
    <location>
        <begin position="3031"/>
        <end position="3058"/>
    </location>
</feature>
<feature type="region of interest" description="Disordered" evidence="6">
    <location>
        <begin position="1017"/>
        <end position="1062"/>
    </location>
</feature>
<feature type="compositionally biased region" description="Polar residues" evidence="6">
    <location>
        <begin position="84"/>
        <end position="119"/>
    </location>
</feature>
<evidence type="ECO:0000256" key="5">
    <source>
        <dbReference type="PROSITE-ProRule" id="PRU00042"/>
    </source>
</evidence>
<evidence type="ECO:0000256" key="2">
    <source>
        <dbReference type="ARBA" id="ARBA00022737"/>
    </source>
</evidence>
<dbReference type="RefSeq" id="XP_049312603.1">
    <property type="nucleotide sequence ID" value="XM_049456646.1"/>
</dbReference>
<dbReference type="PROSITE" id="PS00028">
    <property type="entry name" value="ZINC_FINGER_C2H2_1"/>
    <property type="match status" value="2"/>
</dbReference>
<feature type="region of interest" description="Disordered" evidence="6">
    <location>
        <begin position="2091"/>
        <end position="2120"/>
    </location>
</feature>
<feature type="compositionally biased region" description="Low complexity" evidence="6">
    <location>
        <begin position="2091"/>
        <end position="2108"/>
    </location>
</feature>
<protein>
    <submittedName>
        <fullName evidence="9 10">Uncharacterized protein LOC105232190 isoform X1</fullName>
    </submittedName>
</protein>
<evidence type="ECO:0000313" key="13">
    <source>
        <dbReference type="RefSeq" id="XP_049312606.1"/>
    </source>
</evidence>
<dbReference type="GeneID" id="105232190"/>
<feature type="region of interest" description="Disordered" evidence="6">
    <location>
        <begin position="626"/>
        <end position="659"/>
    </location>
</feature>
<dbReference type="RefSeq" id="XP_049312601.1">
    <property type="nucleotide sequence ID" value="XM_049456644.1"/>
</dbReference>
<organism evidence="8 13">
    <name type="scientific">Bactrocera dorsalis</name>
    <name type="common">Oriental fruit fly</name>
    <name type="synonym">Dacus dorsalis</name>
    <dbReference type="NCBI Taxonomy" id="27457"/>
    <lineage>
        <taxon>Eukaryota</taxon>
        <taxon>Metazoa</taxon>
        <taxon>Ecdysozoa</taxon>
        <taxon>Arthropoda</taxon>
        <taxon>Hexapoda</taxon>
        <taxon>Insecta</taxon>
        <taxon>Pterygota</taxon>
        <taxon>Neoptera</taxon>
        <taxon>Endopterygota</taxon>
        <taxon>Diptera</taxon>
        <taxon>Brachycera</taxon>
        <taxon>Muscomorpha</taxon>
        <taxon>Tephritoidea</taxon>
        <taxon>Tephritidae</taxon>
        <taxon>Bactrocera</taxon>
        <taxon>Bactrocera</taxon>
    </lineage>
</organism>
<gene>
    <name evidence="9 10 11 12 13 14 15" type="primary">LOC105232190</name>
</gene>
<dbReference type="Proteomes" id="UP001652620">
    <property type="component" value="Chromosome 4"/>
</dbReference>
<feature type="domain" description="C2H2-type" evidence="7">
    <location>
        <begin position="2907"/>
        <end position="2934"/>
    </location>
</feature>
<evidence type="ECO:0000256" key="6">
    <source>
        <dbReference type="SAM" id="MobiDB-lite"/>
    </source>
</evidence>
<dbReference type="Pfam" id="PF21538">
    <property type="entry name" value="Med15_M"/>
    <property type="match status" value="1"/>
</dbReference>
<dbReference type="RefSeq" id="XP_049312602.1">
    <property type="nucleotide sequence ID" value="XM_049456645.1"/>
</dbReference>
<evidence type="ECO:0000313" key="12">
    <source>
        <dbReference type="RefSeq" id="XP_049312605.1"/>
    </source>
</evidence>
<evidence type="ECO:0000313" key="15">
    <source>
        <dbReference type="RefSeq" id="XP_049312608.1"/>
    </source>
</evidence>
<dbReference type="RefSeq" id="XP_049312605.1">
    <property type="nucleotide sequence ID" value="XM_049456648.1"/>
</dbReference>
<feature type="region of interest" description="Disordered" evidence="6">
    <location>
        <begin position="2139"/>
        <end position="2169"/>
    </location>
</feature>
<feature type="region of interest" description="Disordered" evidence="6">
    <location>
        <begin position="2040"/>
        <end position="2061"/>
    </location>
</feature>
<dbReference type="RefSeq" id="XP_049312608.1">
    <property type="nucleotide sequence ID" value="XM_049456651.1"/>
</dbReference>
<reference evidence="9 10" key="1">
    <citation type="submission" date="2025-05" db="UniProtKB">
        <authorList>
            <consortium name="RefSeq"/>
        </authorList>
    </citation>
    <scope>IDENTIFICATION</scope>
    <source>
        <tissue evidence="9 10">Adult</tissue>
    </source>
</reference>
<feature type="compositionally biased region" description="Basic and acidic residues" evidence="6">
    <location>
        <begin position="911"/>
        <end position="921"/>
    </location>
</feature>
<feature type="compositionally biased region" description="Polar residues" evidence="6">
    <location>
        <begin position="634"/>
        <end position="649"/>
    </location>
</feature>
<evidence type="ECO:0000313" key="11">
    <source>
        <dbReference type="RefSeq" id="XP_049312603.1"/>
    </source>
</evidence>
<feature type="region of interest" description="Disordered" evidence="6">
    <location>
        <begin position="910"/>
        <end position="982"/>
    </location>
</feature>